<dbReference type="Proteomes" id="UP000887575">
    <property type="component" value="Unassembled WGS sequence"/>
</dbReference>
<organism evidence="2 3">
    <name type="scientific">Mesorhabditis belari</name>
    <dbReference type="NCBI Taxonomy" id="2138241"/>
    <lineage>
        <taxon>Eukaryota</taxon>
        <taxon>Metazoa</taxon>
        <taxon>Ecdysozoa</taxon>
        <taxon>Nematoda</taxon>
        <taxon>Chromadorea</taxon>
        <taxon>Rhabditida</taxon>
        <taxon>Rhabditina</taxon>
        <taxon>Rhabditomorpha</taxon>
        <taxon>Rhabditoidea</taxon>
        <taxon>Rhabditidae</taxon>
        <taxon>Mesorhabditinae</taxon>
        <taxon>Mesorhabditis</taxon>
    </lineage>
</organism>
<dbReference type="WBParaSite" id="MBELARI_LOCUS19277">
    <property type="protein sequence ID" value="MBELARI_LOCUS19277"/>
    <property type="gene ID" value="MBELARI_LOCUS19277"/>
</dbReference>
<keyword evidence="1" id="KW-0732">Signal</keyword>
<keyword evidence="2" id="KW-1185">Reference proteome</keyword>
<reference evidence="3" key="1">
    <citation type="submission" date="2024-02" db="UniProtKB">
        <authorList>
            <consortium name="WormBaseParasite"/>
        </authorList>
    </citation>
    <scope>IDENTIFICATION</scope>
</reference>
<proteinExistence type="predicted"/>
<evidence type="ECO:0000256" key="1">
    <source>
        <dbReference type="SAM" id="SignalP"/>
    </source>
</evidence>
<feature type="chain" id="PRO_5042086995" description="MAM domain-containing protein" evidence="1">
    <location>
        <begin position="16"/>
        <end position="498"/>
    </location>
</feature>
<accession>A0AAF3J6I5</accession>
<sequence>MIYLFFCFLVFITEACLPGLWGGYPAYSGGFYGRPFVGGLPAAGGLPPVGLGPRIIPPINPMGAMGPIGPFRAEANSDQARSVSILNCASFEDSCKWSNTNEEELDWSTVKTQPHSQSWMATLGTSSYPMPSAGALISSQRRGWEGGQLVSDQLPCLPNGIVLQITAWRSRTGSPGDQPRLQVCTRNAAEERLPLVNCNEVPIHNAAPVQVDVPTPSDSTKPTQIILYGNNFAAQEGGAIFIQDIELQGQLNCNEVTVDKHPTLIGNSIQRQNPRAVGPLEAMENPSSQLEDISSPIAFDENESIKAPPPPIFDKPNDFLKPNPSLFEQCLALSCNPSDLSCKFWRSSGNNRWEIGSAGRTSNPLTGINTSPGTAKKFLVAPFLDSHITSYSLVTEKLNIPLAEEVYFCFYEFLATNGLSMSVCTDRSECFYRQTRLNVGDGVNANKENKKWNLRCSRLPTGIYELRVIAENMGDNKGEIGFLPVRLSKDPVGQEFIC</sequence>
<feature type="signal peptide" evidence="1">
    <location>
        <begin position="1"/>
        <end position="15"/>
    </location>
</feature>
<name>A0AAF3J6I5_9BILA</name>
<dbReference type="AlphaFoldDB" id="A0AAF3J6I5"/>
<protein>
    <recommendedName>
        <fullName evidence="4">MAM domain-containing protein</fullName>
    </recommendedName>
</protein>
<evidence type="ECO:0000313" key="2">
    <source>
        <dbReference type="Proteomes" id="UP000887575"/>
    </source>
</evidence>
<evidence type="ECO:0000313" key="3">
    <source>
        <dbReference type="WBParaSite" id="MBELARI_LOCUS19277"/>
    </source>
</evidence>
<evidence type="ECO:0008006" key="4">
    <source>
        <dbReference type="Google" id="ProtNLM"/>
    </source>
</evidence>
<dbReference type="Gene3D" id="2.60.120.200">
    <property type="match status" value="1"/>
</dbReference>